<dbReference type="Pfam" id="PF01992">
    <property type="entry name" value="vATP-synt_AC39"/>
    <property type="match status" value="1"/>
</dbReference>
<dbReference type="SUPFAM" id="SSF103486">
    <property type="entry name" value="V-type ATP synthase subunit C"/>
    <property type="match status" value="1"/>
</dbReference>
<dbReference type="EMBL" id="BARU01001070">
    <property type="protein sequence ID" value="GAH28766.1"/>
    <property type="molecule type" value="Genomic_DNA"/>
</dbReference>
<protein>
    <submittedName>
        <fullName evidence="3">Uncharacterized protein</fullName>
    </submittedName>
</protein>
<name>X1E665_9ZZZZ</name>
<organism evidence="3">
    <name type="scientific">marine sediment metagenome</name>
    <dbReference type="NCBI Taxonomy" id="412755"/>
    <lineage>
        <taxon>unclassified sequences</taxon>
        <taxon>metagenomes</taxon>
        <taxon>ecological metagenomes</taxon>
    </lineage>
</organism>
<dbReference type="AlphaFoldDB" id="X1E665"/>
<accession>X1E665</accession>
<dbReference type="InterPro" id="IPR036079">
    <property type="entry name" value="ATPase_csu/dsu_sf"/>
</dbReference>
<sequence length="144" mass="17364">MSIIINEYSYIYIKLSGLRNFVIEDFLYEDFEKIKDIQELINFISPYFPNVNFISFTIEEIENQLYNSFFKIIAKIFLSSPQNMREFLKSYILKFEIDNIKQIILGIILQMSKEEIKQNINFVVEDYLEHREFIEKLVEITNFG</sequence>
<dbReference type="InterPro" id="IPR002843">
    <property type="entry name" value="ATPase_V0-cplx_csu/dsu"/>
</dbReference>
<keyword evidence="1" id="KW-0813">Transport</keyword>
<dbReference type="InterPro" id="IPR044911">
    <property type="entry name" value="V-type_ATPase_csu/dsu_dom_3"/>
</dbReference>
<gene>
    <name evidence="3" type="ORF">S03H2_03015</name>
</gene>
<proteinExistence type="predicted"/>
<keyword evidence="2" id="KW-0406">Ion transport</keyword>
<dbReference type="GO" id="GO:0046961">
    <property type="term" value="F:proton-transporting ATPase activity, rotational mechanism"/>
    <property type="evidence" value="ECO:0007669"/>
    <property type="project" value="InterPro"/>
</dbReference>
<evidence type="ECO:0000313" key="3">
    <source>
        <dbReference type="EMBL" id="GAH28766.1"/>
    </source>
</evidence>
<dbReference type="Gene3D" id="1.10.132.50">
    <property type="entry name" value="ATP synthase (C/AC39) subunit, domain 3"/>
    <property type="match status" value="1"/>
</dbReference>
<reference evidence="3" key="1">
    <citation type="journal article" date="2014" name="Front. Microbiol.">
        <title>High frequency of phylogenetically diverse reductive dehalogenase-homologous genes in deep subseafloor sedimentary metagenomes.</title>
        <authorList>
            <person name="Kawai M."/>
            <person name="Futagami T."/>
            <person name="Toyoda A."/>
            <person name="Takaki Y."/>
            <person name="Nishi S."/>
            <person name="Hori S."/>
            <person name="Arai W."/>
            <person name="Tsubouchi T."/>
            <person name="Morono Y."/>
            <person name="Uchiyama I."/>
            <person name="Ito T."/>
            <person name="Fujiyama A."/>
            <person name="Inagaki F."/>
            <person name="Takami H."/>
        </authorList>
    </citation>
    <scope>NUCLEOTIDE SEQUENCE</scope>
    <source>
        <strain evidence="3">Expedition CK06-06</strain>
    </source>
</reference>
<comment type="caution">
    <text evidence="3">The sequence shown here is derived from an EMBL/GenBank/DDBJ whole genome shotgun (WGS) entry which is preliminary data.</text>
</comment>
<dbReference type="InterPro" id="IPR050873">
    <property type="entry name" value="V-ATPase_V0D/AC39_subunit"/>
</dbReference>
<dbReference type="PANTHER" id="PTHR38682">
    <property type="entry name" value="V-TYPE ATP SYNTHASE SUBUNIT C"/>
    <property type="match status" value="1"/>
</dbReference>
<evidence type="ECO:0000256" key="1">
    <source>
        <dbReference type="ARBA" id="ARBA00022448"/>
    </source>
</evidence>
<evidence type="ECO:0000256" key="2">
    <source>
        <dbReference type="ARBA" id="ARBA00023065"/>
    </source>
</evidence>
<dbReference type="PANTHER" id="PTHR38682:SF1">
    <property type="entry name" value="V-TYPE ATP SYNTHASE SUBUNIT C"/>
    <property type="match status" value="1"/>
</dbReference>